<dbReference type="GO" id="GO:0020037">
    <property type="term" value="F:heme binding"/>
    <property type="evidence" value="ECO:0007669"/>
    <property type="project" value="InterPro"/>
</dbReference>
<reference evidence="5 6" key="1">
    <citation type="submission" date="2018-11" db="EMBL/GenBank/DDBJ databases">
        <title>Chitinophaga lutea sp.nov., isolate from arsenic contaminated soil.</title>
        <authorList>
            <person name="Zong Y."/>
        </authorList>
    </citation>
    <scope>NUCLEOTIDE SEQUENCE [LARGE SCALE GENOMIC DNA]</scope>
    <source>
        <strain evidence="5 6">ZY74</strain>
    </source>
</reference>
<protein>
    <submittedName>
        <fullName evidence="5">Group III truncated hemoglobin</fullName>
    </submittedName>
</protein>
<organism evidence="5 6">
    <name type="scientific">Chitinophaga lutea</name>
    <dbReference type="NCBI Taxonomy" id="2488634"/>
    <lineage>
        <taxon>Bacteria</taxon>
        <taxon>Pseudomonadati</taxon>
        <taxon>Bacteroidota</taxon>
        <taxon>Chitinophagia</taxon>
        <taxon>Chitinophagales</taxon>
        <taxon>Chitinophagaceae</taxon>
        <taxon>Chitinophaga</taxon>
    </lineage>
</organism>
<comment type="caution">
    <text evidence="5">The sequence shown here is derived from an EMBL/GenBank/DDBJ whole genome shotgun (WGS) entry which is preliminary data.</text>
</comment>
<evidence type="ECO:0000256" key="1">
    <source>
        <dbReference type="ARBA" id="ARBA00022448"/>
    </source>
</evidence>
<dbReference type="GO" id="GO:0046872">
    <property type="term" value="F:metal ion binding"/>
    <property type="evidence" value="ECO:0007669"/>
    <property type="project" value="UniProtKB-KW"/>
</dbReference>
<dbReference type="EMBL" id="RPDH01000001">
    <property type="protein sequence ID" value="RPE13565.1"/>
    <property type="molecule type" value="Genomic_DNA"/>
</dbReference>
<keyword evidence="2" id="KW-0349">Heme</keyword>
<dbReference type="Proteomes" id="UP000278351">
    <property type="component" value="Unassembled WGS sequence"/>
</dbReference>
<dbReference type="CDD" id="cd08916">
    <property type="entry name" value="TrHb3_P"/>
    <property type="match status" value="1"/>
</dbReference>
<dbReference type="OrthoDB" id="25954at2"/>
<dbReference type="InterPro" id="IPR012292">
    <property type="entry name" value="Globin/Proto"/>
</dbReference>
<evidence type="ECO:0000256" key="3">
    <source>
        <dbReference type="ARBA" id="ARBA00022723"/>
    </source>
</evidence>
<keyword evidence="6" id="KW-1185">Reference proteome</keyword>
<dbReference type="InterPro" id="IPR009050">
    <property type="entry name" value="Globin-like_sf"/>
</dbReference>
<evidence type="ECO:0000313" key="5">
    <source>
        <dbReference type="EMBL" id="RPE13565.1"/>
    </source>
</evidence>
<keyword evidence="3" id="KW-0479">Metal-binding</keyword>
<dbReference type="Pfam" id="PF01152">
    <property type="entry name" value="Bac_globin"/>
    <property type="match status" value="1"/>
</dbReference>
<evidence type="ECO:0000256" key="4">
    <source>
        <dbReference type="ARBA" id="ARBA00023004"/>
    </source>
</evidence>
<sequence length="127" mass="14519">MRDIENSDDIKLMVDTFYAKIQQDALLGPVFAERIAPDAWTPHLETMYRFWGSQLLGTQQYQGAPYAKHRTLPVHAEHFDRWLQLFDATVDELFKGPRASTAKVKAASIGKIFLSKMMFERGLSGKI</sequence>
<dbReference type="RefSeq" id="WP_123846085.1">
    <property type="nucleotide sequence ID" value="NZ_RPDH01000001.1"/>
</dbReference>
<keyword evidence="4" id="KW-0408">Iron</keyword>
<name>A0A3N4Q1X2_9BACT</name>
<dbReference type="AlphaFoldDB" id="A0A3N4Q1X2"/>
<gene>
    <name evidence="5" type="ORF">EGT74_08630</name>
</gene>
<dbReference type="SUPFAM" id="SSF46458">
    <property type="entry name" value="Globin-like"/>
    <property type="match status" value="1"/>
</dbReference>
<evidence type="ECO:0000313" key="6">
    <source>
        <dbReference type="Proteomes" id="UP000278351"/>
    </source>
</evidence>
<keyword evidence="1" id="KW-0813">Transport</keyword>
<dbReference type="Gene3D" id="1.10.490.10">
    <property type="entry name" value="Globins"/>
    <property type="match status" value="1"/>
</dbReference>
<dbReference type="InterPro" id="IPR001486">
    <property type="entry name" value="Hemoglobin_trunc"/>
</dbReference>
<proteinExistence type="predicted"/>
<accession>A0A3N4Q1X2</accession>
<dbReference type="GO" id="GO:0019825">
    <property type="term" value="F:oxygen binding"/>
    <property type="evidence" value="ECO:0007669"/>
    <property type="project" value="InterPro"/>
</dbReference>
<evidence type="ECO:0000256" key="2">
    <source>
        <dbReference type="ARBA" id="ARBA00022617"/>
    </source>
</evidence>